<evidence type="ECO:0000256" key="2">
    <source>
        <dbReference type="SAM" id="SignalP"/>
    </source>
</evidence>
<keyword evidence="1" id="KW-0472">Membrane</keyword>
<evidence type="ECO:0000256" key="1">
    <source>
        <dbReference type="SAM" id="Phobius"/>
    </source>
</evidence>
<sequence length="138" mass="15188">MCVCVSVSECVCVCFGLLCVCVCVCVWGSVCIDFLCVCVHWSSVCLCVCVCVSRVCLCLCVSVCVHAFREWLVQQTCFLLLKLGETYAIQSLSKQNFLRKTLMPNCVYEGLENPNTLLSFTPVTTLHTRVCGDVGVCC</sequence>
<comment type="caution">
    <text evidence="3">The sequence shown here is derived from an EMBL/GenBank/DDBJ whole genome shotgun (WGS) entry which is preliminary data.</text>
</comment>
<evidence type="ECO:0008006" key="5">
    <source>
        <dbReference type="Google" id="ProtNLM"/>
    </source>
</evidence>
<name>A0A9Q1I7Y6_CONCO</name>
<feature type="signal peptide" evidence="2">
    <location>
        <begin position="1"/>
        <end position="16"/>
    </location>
</feature>
<keyword evidence="2" id="KW-0732">Signal</keyword>
<protein>
    <recommendedName>
        <fullName evidence="5">Secreted protein</fullName>
    </recommendedName>
</protein>
<accession>A0A9Q1I7Y6</accession>
<organism evidence="3 4">
    <name type="scientific">Conger conger</name>
    <name type="common">Conger eel</name>
    <name type="synonym">Muraena conger</name>
    <dbReference type="NCBI Taxonomy" id="82655"/>
    <lineage>
        <taxon>Eukaryota</taxon>
        <taxon>Metazoa</taxon>
        <taxon>Chordata</taxon>
        <taxon>Craniata</taxon>
        <taxon>Vertebrata</taxon>
        <taxon>Euteleostomi</taxon>
        <taxon>Actinopterygii</taxon>
        <taxon>Neopterygii</taxon>
        <taxon>Teleostei</taxon>
        <taxon>Anguilliformes</taxon>
        <taxon>Congridae</taxon>
        <taxon>Conger</taxon>
    </lineage>
</organism>
<feature type="transmembrane region" description="Helical" evidence="1">
    <location>
        <begin position="41"/>
        <end position="65"/>
    </location>
</feature>
<evidence type="ECO:0000313" key="3">
    <source>
        <dbReference type="EMBL" id="KAJ8285076.1"/>
    </source>
</evidence>
<feature type="transmembrane region" description="Helical" evidence="1">
    <location>
        <begin position="12"/>
        <end position="35"/>
    </location>
</feature>
<keyword evidence="4" id="KW-1185">Reference proteome</keyword>
<evidence type="ECO:0000313" key="4">
    <source>
        <dbReference type="Proteomes" id="UP001152803"/>
    </source>
</evidence>
<reference evidence="3" key="1">
    <citation type="journal article" date="2023" name="Science">
        <title>Genome structures resolve the early diversification of teleost fishes.</title>
        <authorList>
            <person name="Parey E."/>
            <person name="Louis A."/>
            <person name="Montfort J."/>
            <person name="Bouchez O."/>
            <person name="Roques C."/>
            <person name="Iampietro C."/>
            <person name="Lluch J."/>
            <person name="Castinel A."/>
            <person name="Donnadieu C."/>
            <person name="Desvignes T."/>
            <person name="Floi Bucao C."/>
            <person name="Jouanno E."/>
            <person name="Wen M."/>
            <person name="Mejri S."/>
            <person name="Dirks R."/>
            <person name="Jansen H."/>
            <person name="Henkel C."/>
            <person name="Chen W.J."/>
            <person name="Zahm M."/>
            <person name="Cabau C."/>
            <person name="Klopp C."/>
            <person name="Thompson A.W."/>
            <person name="Robinson-Rechavi M."/>
            <person name="Braasch I."/>
            <person name="Lecointre G."/>
            <person name="Bobe J."/>
            <person name="Postlethwait J.H."/>
            <person name="Berthelot C."/>
            <person name="Roest Crollius H."/>
            <person name="Guiguen Y."/>
        </authorList>
    </citation>
    <scope>NUCLEOTIDE SEQUENCE</scope>
    <source>
        <strain evidence="3">Concon-B</strain>
    </source>
</reference>
<feature type="chain" id="PRO_5040225936" description="Secreted protein" evidence="2">
    <location>
        <begin position="17"/>
        <end position="138"/>
    </location>
</feature>
<keyword evidence="1" id="KW-1133">Transmembrane helix</keyword>
<keyword evidence="1" id="KW-0812">Transmembrane</keyword>
<dbReference type="AlphaFoldDB" id="A0A9Q1I7Y6"/>
<dbReference type="EMBL" id="JAFJMO010000002">
    <property type="protein sequence ID" value="KAJ8285076.1"/>
    <property type="molecule type" value="Genomic_DNA"/>
</dbReference>
<gene>
    <name evidence="3" type="ORF">COCON_G00039260</name>
</gene>
<proteinExistence type="predicted"/>
<dbReference type="Proteomes" id="UP001152803">
    <property type="component" value="Unassembled WGS sequence"/>
</dbReference>
<feature type="non-terminal residue" evidence="3">
    <location>
        <position position="138"/>
    </location>
</feature>